<dbReference type="SUPFAM" id="SSF110997">
    <property type="entry name" value="Sporulation related repeat"/>
    <property type="match status" value="1"/>
</dbReference>
<keyword evidence="2" id="KW-0812">Transmembrane</keyword>
<feature type="transmembrane region" description="Helical" evidence="2">
    <location>
        <begin position="35"/>
        <end position="53"/>
    </location>
</feature>
<feature type="compositionally biased region" description="Low complexity" evidence="1">
    <location>
        <begin position="81"/>
        <end position="91"/>
    </location>
</feature>
<evidence type="ECO:0000256" key="1">
    <source>
        <dbReference type="SAM" id="MobiDB-lite"/>
    </source>
</evidence>
<dbReference type="Pfam" id="PF05036">
    <property type="entry name" value="SPOR"/>
    <property type="match status" value="1"/>
</dbReference>
<proteinExistence type="predicted"/>
<evidence type="ECO:0000313" key="4">
    <source>
        <dbReference type="EMBL" id="XDJ40989.1"/>
    </source>
</evidence>
<dbReference type="AlphaFoldDB" id="A0AB39CG72"/>
<sequence>MFFRKGTETGQRAPARSAGTEAQLRELRVKARRRLIGALALVLAAFIVVPWLFDDSVPDDLPTPIVVPAPVASLPPAADLAAVQPDAAQDAGVSPPPADPAPAASAPAEPPLTQPPAAAPQPAEQAAPARPAPEPPRDQAAAEPARPAAHAEAGKPATAKAPAERTDDGSVALALLAGKTPPAAGSSGARSAAEGRYYLQVAAYTTEQDAQARRDGLHQAGVTDAYVERGQSNGRTVYRLRVGPFGSHEAAQAAQTRLRALGYQNGLISGK</sequence>
<evidence type="ECO:0000256" key="2">
    <source>
        <dbReference type="SAM" id="Phobius"/>
    </source>
</evidence>
<feature type="compositionally biased region" description="Pro residues" evidence="1">
    <location>
        <begin position="108"/>
        <end position="119"/>
    </location>
</feature>
<dbReference type="GO" id="GO:0042834">
    <property type="term" value="F:peptidoglycan binding"/>
    <property type="evidence" value="ECO:0007669"/>
    <property type="project" value="InterPro"/>
</dbReference>
<dbReference type="InterPro" id="IPR007730">
    <property type="entry name" value="SPOR-like_dom"/>
</dbReference>
<dbReference type="EMBL" id="CP158252">
    <property type="protein sequence ID" value="XDJ40989.1"/>
    <property type="molecule type" value="Genomic_DNA"/>
</dbReference>
<dbReference type="Gene3D" id="3.30.70.1070">
    <property type="entry name" value="Sporulation related repeat"/>
    <property type="match status" value="1"/>
</dbReference>
<name>A0AB39CG72_9BURK</name>
<feature type="domain" description="SPOR" evidence="3">
    <location>
        <begin position="191"/>
        <end position="271"/>
    </location>
</feature>
<accession>A0AB39CG72</accession>
<keyword evidence="2" id="KW-1133">Transmembrane helix</keyword>
<reference evidence="4" key="1">
    <citation type="submission" date="2024-05" db="EMBL/GenBank/DDBJ databases">
        <authorList>
            <person name="Luo Y.-C."/>
            <person name="Nicholds J."/>
            <person name="Mortimer T."/>
            <person name="Maboni G."/>
        </authorList>
    </citation>
    <scope>NUCLEOTIDE SEQUENCE</scope>
    <source>
        <strain evidence="4">153920</strain>
    </source>
</reference>
<organism evidence="4">
    <name type="scientific">Castellaniella ginsengisoli</name>
    <dbReference type="NCBI Taxonomy" id="546114"/>
    <lineage>
        <taxon>Bacteria</taxon>
        <taxon>Pseudomonadati</taxon>
        <taxon>Pseudomonadota</taxon>
        <taxon>Betaproteobacteria</taxon>
        <taxon>Burkholderiales</taxon>
        <taxon>Alcaligenaceae</taxon>
        <taxon>Castellaniella</taxon>
    </lineage>
</organism>
<protein>
    <submittedName>
        <fullName evidence="4">SPOR domain-containing protein</fullName>
    </submittedName>
</protein>
<feature type="region of interest" description="Disordered" evidence="1">
    <location>
        <begin position="81"/>
        <end position="167"/>
    </location>
</feature>
<feature type="region of interest" description="Disordered" evidence="1">
    <location>
        <begin position="1"/>
        <end position="20"/>
    </location>
</feature>
<dbReference type="RefSeq" id="WP_368642997.1">
    <property type="nucleotide sequence ID" value="NZ_CP158252.1"/>
</dbReference>
<feature type="compositionally biased region" description="Low complexity" evidence="1">
    <location>
        <begin position="120"/>
        <end position="129"/>
    </location>
</feature>
<keyword evidence="2" id="KW-0472">Membrane</keyword>
<feature type="compositionally biased region" description="Low complexity" evidence="1">
    <location>
        <begin position="138"/>
        <end position="161"/>
    </location>
</feature>
<gene>
    <name evidence="4" type="ORF">ABRY99_08470</name>
</gene>
<evidence type="ECO:0000259" key="3">
    <source>
        <dbReference type="PROSITE" id="PS51724"/>
    </source>
</evidence>
<dbReference type="InterPro" id="IPR036680">
    <property type="entry name" value="SPOR-like_sf"/>
</dbReference>
<dbReference type="PROSITE" id="PS51724">
    <property type="entry name" value="SPOR"/>
    <property type="match status" value="1"/>
</dbReference>